<reference evidence="2" key="1">
    <citation type="submission" date="2023-06" db="EMBL/GenBank/DDBJ databases">
        <title>Conoideocrella luteorostrata (Hypocreales: Clavicipitaceae), a potential biocontrol fungus for elongate hemlock scale in United States Christmas tree production areas.</title>
        <authorList>
            <person name="Barrett H."/>
            <person name="Lovett B."/>
            <person name="Macias A.M."/>
            <person name="Stajich J.E."/>
            <person name="Kasson M.T."/>
        </authorList>
    </citation>
    <scope>NUCLEOTIDE SEQUENCE</scope>
    <source>
        <strain evidence="2">ARSEF 14590</strain>
    </source>
</reference>
<dbReference type="PANTHER" id="PTHR45348">
    <property type="entry name" value="HYPOTHETICAL OXIDOREDUCTASE (EUROFUNG)"/>
    <property type="match status" value="1"/>
</dbReference>
<dbReference type="EMBL" id="JASWJB010000047">
    <property type="protein sequence ID" value="KAK2606064.1"/>
    <property type="molecule type" value="Genomic_DNA"/>
</dbReference>
<dbReference type="GO" id="GO:0016651">
    <property type="term" value="F:oxidoreductase activity, acting on NAD(P)H"/>
    <property type="evidence" value="ECO:0007669"/>
    <property type="project" value="InterPro"/>
</dbReference>
<accession>A0AAJ0G0I6</accession>
<protein>
    <submittedName>
        <fullName evidence="2">Uncharacterized protein</fullName>
    </submittedName>
</protein>
<comment type="caution">
    <text evidence="2">The sequence shown here is derived from an EMBL/GenBank/DDBJ whole genome shotgun (WGS) entry which is preliminary data.</text>
</comment>
<dbReference type="SUPFAM" id="SSF51735">
    <property type="entry name" value="NAD(P)-binding Rossmann-fold domains"/>
    <property type="match status" value="1"/>
</dbReference>
<organism evidence="2 3">
    <name type="scientific">Conoideocrella luteorostrata</name>
    <dbReference type="NCBI Taxonomy" id="1105319"/>
    <lineage>
        <taxon>Eukaryota</taxon>
        <taxon>Fungi</taxon>
        <taxon>Dikarya</taxon>
        <taxon>Ascomycota</taxon>
        <taxon>Pezizomycotina</taxon>
        <taxon>Sordariomycetes</taxon>
        <taxon>Hypocreomycetidae</taxon>
        <taxon>Hypocreales</taxon>
        <taxon>Clavicipitaceae</taxon>
        <taxon>Conoideocrella</taxon>
    </lineage>
</organism>
<evidence type="ECO:0000256" key="1">
    <source>
        <dbReference type="ARBA" id="ARBA00023002"/>
    </source>
</evidence>
<gene>
    <name evidence="2" type="ORF">QQS21_003582</name>
</gene>
<dbReference type="InterPro" id="IPR047122">
    <property type="entry name" value="Trans-enoyl_RdTase-like"/>
</dbReference>
<keyword evidence="3" id="KW-1185">Reference proteome</keyword>
<name>A0AAJ0G0I6_9HYPO</name>
<dbReference type="InterPro" id="IPR036291">
    <property type="entry name" value="NAD(P)-bd_dom_sf"/>
</dbReference>
<dbReference type="PANTHER" id="PTHR45348:SF2">
    <property type="entry name" value="ZINC-TYPE ALCOHOL DEHYDROGENASE-LIKE PROTEIN C2E1P3.01"/>
    <property type="match status" value="1"/>
</dbReference>
<dbReference type="Gene3D" id="3.40.50.720">
    <property type="entry name" value="NAD(P)-binding Rossmann-like Domain"/>
    <property type="match status" value="1"/>
</dbReference>
<sequence length="222" mass="24984">MAVNREKTATVGYFAIQLAKLHGIEVATTCSPRNYNKVRQAAASHVFDYKDKHIIPRLRQHYRTSGMFLTQLEMTITAVKAMCSLDGVLCTFRPGKTHTQNIPSHIKVADVFVLKAFPTAHTYRGKVHWLVSIASINLRTCVSRRSEGSLRKNYFIFQITMGDHRLSTEFHGRLESMLSDGSLKPPVIRDIGQVSPSAVQEAMELNRQGHISGEKLVLKCPY</sequence>
<dbReference type="Gene3D" id="3.90.180.10">
    <property type="entry name" value="Medium-chain alcohol dehydrogenases, catalytic domain"/>
    <property type="match status" value="1"/>
</dbReference>
<keyword evidence="1" id="KW-0560">Oxidoreductase</keyword>
<proteinExistence type="predicted"/>
<dbReference type="Proteomes" id="UP001251528">
    <property type="component" value="Unassembled WGS sequence"/>
</dbReference>
<evidence type="ECO:0000313" key="3">
    <source>
        <dbReference type="Proteomes" id="UP001251528"/>
    </source>
</evidence>
<dbReference type="AlphaFoldDB" id="A0AAJ0G0I6"/>
<evidence type="ECO:0000313" key="2">
    <source>
        <dbReference type="EMBL" id="KAK2606064.1"/>
    </source>
</evidence>